<dbReference type="Proteomes" id="UP000051494">
    <property type="component" value="Unassembled WGS sequence"/>
</dbReference>
<reference evidence="4" key="2">
    <citation type="journal article" date="2016" name="Genome Announc.">
        <title>Draft Genome Sequences of Two Novel Amoeba-Resistant Intranuclear Bacteria, 'Candidatus Berkiella cookevillensis' and 'Candidatus Berkiella aquae'.</title>
        <authorList>
            <person name="Mehari Y.T."/>
            <person name="Arivett B.A."/>
            <person name="Farone A.L."/>
            <person name="Gunderson J.H."/>
            <person name="Farone M.B."/>
        </authorList>
    </citation>
    <scope>NUCLEOTIDE SEQUENCE</scope>
    <source>
        <strain evidence="4">CC99</strain>
    </source>
</reference>
<comment type="similarity">
    <text evidence="1">Belongs to the YciI family.</text>
</comment>
<comment type="caution">
    <text evidence="3">The sequence shown here is derived from an EMBL/GenBank/DDBJ whole genome shotgun (WGS) entry which is preliminary data.</text>
</comment>
<dbReference type="Pfam" id="PF03795">
    <property type="entry name" value="YCII"/>
    <property type="match status" value="1"/>
</dbReference>
<keyword evidence="5" id="KW-1185">Reference proteome</keyword>
<evidence type="ECO:0000313" key="5">
    <source>
        <dbReference type="Proteomes" id="UP000051494"/>
    </source>
</evidence>
<dbReference type="EMBL" id="LKHV01000002">
    <property type="protein sequence ID" value="KRG19647.1"/>
    <property type="molecule type" value="Genomic_DNA"/>
</dbReference>
<feature type="domain" description="YCII-related" evidence="2">
    <location>
        <begin position="5"/>
        <end position="85"/>
    </location>
</feature>
<dbReference type="Gene3D" id="3.30.70.1060">
    <property type="entry name" value="Dimeric alpha+beta barrel"/>
    <property type="match status" value="1"/>
</dbReference>
<name>A0A0Q9YGH2_9GAMM</name>
<dbReference type="InterPro" id="IPR011008">
    <property type="entry name" value="Dimeric_a/b-barrel"/>
</dbReference>
<gene>
    <name evidence="4" type="ORF">CC99x_001860</name>
    <name evidence="3" type="ORF">CC99x_00660</name>
</gene>
<dbReference type="EMBL" id="LKHV02000001">
    <property type="protein sequence ID" value="MCS5707644.1"/>
    <property type="molecule type" value="Genomic_DNA"/>
</dbReference>
<evidence type="ECO:0000256" key="1">
    <source>
        <dbReference type="ARBA" id="ARBA00007689"/>
    </source>
</evidence>
<organism evidence="3">
    <name type="scientific">Candidatus Berkiella cookevillensis</name>
    <dbReference type="NCBI Taxonomy" id="437022"/>
    <lineage>
        <taxon>Bacteria</taxon>
        <taxon>Pseudomonadati</taxon>
        <taxon>Pseudomonadota</taxon>
        <taxon>Gammaproteobacteria</taxon>
        <taxon>Candidatus Berkiellales</taxon>
        <taxon>Candidatus Berkiellaceae</taxon>
        <taxon>Candidatus Berkiella</taxon>
    </lineage>
</organism>
<sequence length="101" mass="11620">MKNIFVVILRYIVPIETIDEYRSAHLNFLDHLYTKGVFITSGTQNPRSGGIMLAKAENRSALKTILAEDPFNVHNLAEYQIIEFTPTRYSEKFKAILDETQ</sequence>
<evidence type="ECO:0000313" key="4">
    <source>
        <dbReference type="EMBL" id="MCS5707644.1"/>
    </source>
</evidence>
<protein>
    <submittedName>
        <fullName evidence="3">YciI-like protein</fullName>
    </submittedName>
</protein>
<dbReference type="InterPro" id="IPR005545">
    <property type="entry name" value="YCII"/>
</dbReference>
<reference evidence="4" key="3">
    <citation type="submission" date="2021-06" db="EMBL/GenBank/DDBJ databases">
        <title>Genomic Description and Analysis of Intracellular Bacteria, Candidatus Berkiella cookevillensis and Candidatus Berkiella aquae.</title>
        <authorList>
            <person name="Kidane D.T."/>
            <person name="Mehari Y.T."/>
            <person name="Rice F.C."/>
            <person name="Arivett B.A."/>
            <person name="Farone A.L."/>
            <person name="Berk S.G."/>
            <person name="Farone M.B."/>
        </authorList>
    </citation>
    <scope>NUCLEOTIDE SEQUENCE</scope>
    <source>
        <strain evidence="4">CC99</strain>
    </source>
</reference>
<dbReference type="RefSeq" id="WP_200953412.1">
    <property type="nucleotide sequence ID" value="NZ_LKHV02000001.1"/>
</dbReference>
<accession>A0A0Q9YGH2</accession>
<dbReference type="PANTHER" id="PTHR37828:SF1">
    <property type="entry name" value="YCII-RELATED DOMAIN-CONTAINING PROTEIN"/>
    <property type="match status" value="1"/>
</dbReference>
<evidence type="ECO:0000259" key="2">
    <source>
        <dbReference type="Pfam" id="PF03795"/>
    </source>
</evidence>
<dbReference type="PANTHER" id="PTHR37828">
    <property type="entry name" value="GSR2449 PROTEIN"/>
    <property type="match status" value="1"/>
</dbReference>
<reference evidence="3" key="1">
    <citation type="submission" date="2015-09" db="EMBL/GenBank/DDBJ databases">
        <title>Draft Genome Sequences of Two Novel Amoeba-resistant Intranuclear Bacteria, Candidatus Berkiella cookevillensis and Candidatus Berkiella aquae.</title>
        <authorList>
            <person name="Mehari Y.T."/>
            <person name="Arivett B.A."/>
            <person name="Farone A.L."/>
            <person name="Gunderson J.H."/>
            <person name="Farone M.B."/>
        </authorList>
    </citation>
    <scope>NUCLEOTIDE SEQUENCE [LARGE SCALE GENOMIC DNA]</scope>
    <source>
        <strain evidence="3">CC99</strain>
    </source>
</reference>
<dbReference type="AlphaFoldDB" id="A0A0Q9YGH2"/>
<proteinExistence type="inferred from homology"/>
<dbReference type="SUPFAM" id="SSF54909">
    <property type="entry name" value="Dimeric alpha+beta barrel"/>
    <property type="match status" value="1"/>
</dbReference>
<evidence type="ECO:0000313" key="3">
    <source>
        <dbReference type="EMBL" id="KRG19647.1"/>
    </source>
</evidence>